<dbReference type="Pfam" id="PF00646">
    <property type="entry name" value="F-box"/>
    <property type="match status" value="1"/>
</dbReference>
<gene>
    <name evidence="8" type="ORF">PAPYR_11856</name>
</gene>
<evidence type="ECO:0000313" key="9">
    <source>
        <dbReference type="Proteomes" id="UP001141327"/>
    </source>
</evidence>
<evidence type="ECO:0000259" key="7">
    <source>
        <dbReference type="PROSITE" id="PS51746"/>
    </source>
</evidence>
<evidence type="ECO:0000313" key="8">
    <source>
        <dbReference type="EMBL" id="KAJ4453622.1"/>
    </source>
</evidence>
<dbReference type="InterPro" id="IPR036047">
    <property type="entry name" value="F-box-like_dom_sf"/>
</dbReference>
<organism evidence="8 9">
    <name type="scientific">Paratrimastix pyriformis</name>
    <dbReference type="NCBI Taxonomy" id="342808"/>
    <lineage>
        <taxon>Eukaryota</taxon>
        <taxon>Metamonada</taxon>
        <taxon>Preaxostyla</taxon>
        <taxon>Paratrimastigidae</taxon>
        <taxon>Paratrimastix</taxon>
    </lineage>
</organism>
<dbReference type="Pfam" id="PF00481">
    <property type="entry name" value="PP2C"/>
    <property type="match status" value="1"/>
</dbReference>
<evidence type="ECO:0000256" key="1">
    <source>
        <dbReference type="ARBA" id="ARBA00022723"/>
    </source>
</evidence>
<sequence length="1244" mass="136464">MGCGASAANFRNPEAEGLYRLLSEKYQEITQANPKLKNASFLPAINRALMGKRLEDRYLTIDLTGYLLPPIGVQTFAELLKVPTCITGLLLARCGITNEAAQQLCEALKTNHTLLLLDLSENLIGPPGCLPISQALSFNQGLQTLGLSGNPIRAEGLGHLSNFIRTNRTLTELTLSSVGSEDAGIFPLAAAIAENSKLRKLDLSNNLIGLEGGEELSAALQHNTTITELVVERNNMTPPQHQQLAESLRRNGIVQGTMDLVLNNAWLRLTEQGLVRDPSRAGTNSSQLYWLQGDRDKQRQQLPAFVGDLQLPVAIPQQPPPRVRERRLRVGYADTVGRRLSMEDMIVIKRYFRGHEDEDFFAVFDGHGGHDASEFAAENMHVILAQHLDAGQPPEMALRESFIECNNQMMKFDINDGTTAAVSLFFRDHLYIANAGDTRAVLSRGGRAIRLSFDHKADQPDEEARVNALGGFVSDSRVLGTLSVSRALGDFFLHPYVTAEPYITVTEFSPADEFLLLACDGVWDVLSDEMACAIVASEPDPVQSSLKLIDQAFLNGSTDNISVVSLRSGITRSIFGTPPVPLTLSSCSVQSLPVFIADSIPILRDVRFPLQIVKLPSAPAYVPFTRNTSFVWGNFSLAPAPLGGTLSLRRDRSMNLPVLQPEEIDEVARIFAPDTDSPCLRATTRQFGRVLCTRLRAKAAASSAPAPDVGAPAAVVSAPGCGTTTPSPESATTTPKASPPSPAQEPDVDVEEIGSCFERAQSEAVQQFGFSLYHYLRRRLDGMYVFCQLPEEVLFLILEKLTYLPLAFNIARVSRRFRDIVFCSVRHLSFRTGRTAVVKDTQFIEMAHLFRGVNHLDLYGCGSLSPDVLRNVLLEIGERLSYVNLSGCAATEKVLESLVLRCPGLVSLELGFIMASVVDYPPLRPRHRWYYGTNEVSLDAGMRESAEVLPGLRDVMQTSMKQIARLMPRLGHLDLSQNCLPPEIVQLVGGSEYHVAIVVTRVQFPADAFIFCIFCRETHWGSALDQPGPRPGSAELAQYPPPADNDLPNWQSSLDLSFNTLEPGCFADWPVTQLRTLDLTDSGLNDEMLGLLGARCPLLHSLQLGGCKQLSDLAFDTLGRYFPVLQEITMFNGSPVALVNFFLRGSPEALRRNATHLHVLDLSSFEPLCHPIPSYFDGLGPWEPVRAVLAERLPATLCAKRLKDGRGLKDSWGTYLAAYLPRLEGLVLPDGTSQQAMGAMLMPA</sequence>
<proteinExistence type="inferred from homology"/>
<dbReference type="PROSITE" id="PS01032">
    <property type="entry name" value="PPM_1"/>
    <property type="match status" value="1"/>
</dbReference>
<dbReference type="PROSITE" id="PS50181">
    <property type="entry name" value="FBOX"/>
    <property type="match status" value="1"/>
</dbReference>
<dbReference type="SUPFAM" id="SSF52047">
    <property type="entry name" value="RNI-like"/>
    <property type="match status" value="2"/>
</dbReference>
<evidence type="ECO:0000256" key="2">
    <source>
        <dbReference type="ARBA" id="ARBA00022801"/>
    </source>
</evidence>
<dbReference type="Gene3D" id="3.80.10.10">
    <property type="entry name" value="Ribonuclease Inhibitor"/>
    <property type="match status" value="4"/>
</dbReference>
<name>A0ABQ8U5L6_9EUKA</name>
<keyword evidence="1" id="KW-0479">Metal-binding</keyword>
<dbReference type="SMART" id="SM00331">
    <property type="entry name" value="PP2C_SIG"/>
    <property type="match status" value="1"/>
</dbReference>
<dbReference type="Gene3D" id="3.60.40.10">
    <property type="entry name" value="PPM-type phosphatase domain"/>
    <property type="match status" value="1"/>
</dbReference>
<dbReference type="InterPro" id="IPR036457">
    <property type="entry name" value="PPM-type-like_dom_sf"/>
</dbReference>
<dbReference type="PROSITE" id="PS51746">
    <property type="entry name" value="PPM_2"/>
    <property type="match status" value="1"/>
</dbReference>
<dbReference type="InterPro" id="IPR000222">
    <property type="entry name" value="PP2C_BS"/>
</dbReference>
<dbReference type="InterPro" id="IPR001810">
    <property type="entry name" value="F-box_dom"/>
</dbReference>
<dbReference type="Pfam" id="PF13516">
    <property type="entry name" value="LRR_6"/>
    <property type="match status" value="2"/>
</dbReference>
<accession>A0ABQ8U5L6</accession>
<evidence type="ECO:0000256" key="4">
    <source>
        <dbReference type="RuleBase" id="RU003465"/>
    </source>
</evidence>
<evidence type="ECO:0008006" key="10">
    <source>
        <dbReference type="Google" id="ProtNLM"/>
    </source>
</evidence>
<feature type="region of interest" description="Disordered" evidence="5">
    <location>
        <begin position="720"/>
        <end position="748"/>
    </location>
</feature>
<feature type="domain" description="F-box" evidence="6">
    <location>
        <begin position="783"/>
        <end position="821"/>
    </location>
</feature>
<keyword evidence="3 4" id="KW-0904">Protein phosphatase</keyword>
<dbReference type="SUPFAM" id="SSF81383">
    <property type="entry name" value="F-box domain"/>
    <property type="match status" value="1"/>
</dbReference>
<dbReference type="PROSITE" id="PS51450">
    <property type="entry name" value="LRR"/>
    <property type="match status" value="1"/>
</dbReference>
<evidence type="ECO:0000259" key="6">
    <source>
        <dbReference type="PROSITE" id="PS50181"/>
    </source>
</evidence>
<feature type="compositionally biased region" description="Low complexity" evidence="5">
    <location>
        <begin position="720"/>
        <end position="736"/>
    </location>
</feature>
<reference evidence="8" key="1">
    <citation type="journal article" date="2022" name="bioRxiv">
        <title>Genomics of Preaxostyla Flagellates Illuminates Evolutionary Transitions and the Path Towards Mitochondrial Loss.</title>
        <authorList>
            <person name="Novak L.V.F."/>
            <person name="Treitli S.C."/>
            <person name="Pyrih J."/>
            <person name="Halakuc P."/>
            <person name="Pipaliya S.V."/>
            <person name="Vacek V."/>
            <person name="Brzon O."/>
            <person name="Soukal P."/>
            <person name="Eme L."/>
            <person name="Dacks J.B."/>
            <person name="Karnkowska A."/>
            <person name="Elias M."/>
            <person name="Hampl V."/>
        </authorList>
    </citation>
    <scope>NUCLEOTIDE SEQUENCE</scope>
    <source>
        <strain evidence="8">RCP-MX</strain>
    </source>
</reference>
<comment type="similarity">
    <text evidence="4">Belongs to the PP2C family.</text>
</comment>
<comment type="caution">
    <text evidence="8">The sequence shown here is derived from an EMBL/GenBank/DDBJ whole genome shotgun (WGS) entry which is preliminary data.</text>
</comment>
<evidence type="ECO:0000256" key="5">
    <source>
        <dbReference type="SAM" id="MobiDB-lite"/>
    </source>
</evidence>
<dbReference type="SMART" id="SM00332">
    <property type="entry name" value="PP2Cc"/>
    <property type="match status" value="1"/>
</dbReference>
<protein>
    <recommendedName>
        <fullName evidence="10">Protein-serine/threonine phosphatase</fullName>
    </recommendedName>
</protein>
<dbReference type="InterPro" id="IPR001611">
    <property type="entry name" value="Leu-rich_rpt"/>
</dbReference>
<dbReference type="CDD" id="cd00143">
    <property type="entry name" value="PP2Cc"/>
    <property type="match status" value="1"/>
</dbReference>
<feature type="domain" description="PPM-type phosphatase" evidence="7">
    <location>
        <begin position="329"/>
        <end position="568"/>
    </location>
</feature>
<dbReference type="Proteomes" id="UP001141327">
    <property type="component" value="Unassembled WGS sequence"/>
</dbReference>
<keyword evidence="2 4" id="KW-0378">Hydrolase</keyword>
<dbReference type="InterPro" id="IPR032675">
    <property type="entry name" value="LRR_dom_sf"/>
</dbReference>
<dbReference type="SUPFAM" id="SSF81606">
    <property type="entry name" value="PP2C-like"/>
    <property type="match status" value="1"/>
</dbReference>
<dbReference type="InterPro" id="IPR015655">
    <property type="entry name" value="PP2C"/>
</dbReference>
<dbReference type="PANTHER" id="PTHR47992">
    <property type="entry name" value="PROTEIN PHOSPHATASE"/>
    <property type="match status" value="1"/>
</dbReference>
<evidence type="ECO:0000256" key="3">
    <source>
        <dbReference type="ARBA" id="ARBA00022912"/>
    </source>
</evidence>
<dbReference type="SMART" id="SM00368">
    <property type="entry name" value="LRR_RI"/>
    <property type="match status" value="6"/>
</dbReference>
<dbReference type="EMBL" id="JAPMOS010000235">
    <property type="protein sequence ID" value="KAJ4453622.1"/>
    <property type="molecule type" value="Genomic_DNA"/>
</dbReference>
<keyword evidence="9" id="KW-1185">Reference proteome</keyword>
<dbReference type="InterPro" id="IPR001932">
    <property type="entry name" value="PPM-type_phosphatase-like_dom"/>
</dbReference>